<evidence type="ECO:0000256" key="3">
    <source>
        <dbReference type="PIRSR" id="PIRSR633199-1"/>
    </source>
</evidence>
<protein>
    <submittedName>
        <fullName evidence="4">N(G),N(G)-dimethylarginine dimethylaminohydrolase 1</fullName>
        <ecNumber evidence="4">3.5.3.18</ecNumber>
    </submittedName>
</protein>
<dbReference type="PANTHER" id="PTHR12737:SF9">
    <property type="entry name" value="DIMETHYLARGININASE"/>
    <property type="match status" value="1"/>
</dbReference>
<keyword evidence="2 4" id="KW-0378">Hydrolase</keyword>
<evidence type="ECO:0000313" key="5">
    <source>
        <dbReference type="Proteomes" id="UP001163046"/>
    </source>
</evidence>
<organism evidence="4 5">
    <name type="scientific">Desmophyllum pertusum</name>
    <dbReference type="NCBI Taxonomy" id="174260"/>
    <lineage>
        <taxon>Eukaryota</taxon>
        <taxon>Metazoa</taxon>
        <taxon>Cnidaria</taxon>
        <taxon>Anthozoa</taxon>
        <taxon>Hexacorallia</taxon>
        <taxon>Scleractinia</taxon>
        <taxon>Caryophylliina</taxon>
        <taxon>Caryophylliidae</taxon>
        <taxon>Desmophyllum</taxon>
    </lineage>
</organism>
<gene>
    <name evidence="4" type="primary">DDAH1</name>
    <name evidence="4" type="ORF">OS493_013002</name>
</gene>
<reference evidence="4" key="1">
    <citation type="submission" date="2023-01" db="EMBL/GenBank/DDBJ databases">
        <title>Genome assembly of the deep-sea coral Lophelia pertusa.</title>
        <authorList>
            <person name="Herrera S."/>
            <person name="Cordes E."/>
        </authorList>
    </citation>
    <scope>NUCLEOTIDE SEQUENCE</scope>
    <source>
        <strain evidence="4">USNM1676648</strain>
        <tissue evidence="4">Polyp</tissue>
    </source>
</reference>
<dbReference type="Proteomes" id="UP001163046">
    <property type="component" value="Unassembled WGS sequence"/>
</dbReference>
<dbReference type="EC" id="3.5.3.18" evidence="4"/>
<dbReference type="AlphaFoldDB" id="A0A9X0CU07"/>
<evidence type="ECO:0000256" key="1">
    <source>
        <dbReference type="ARBA" id="ARBA00008532"/>
    </source>
</evidence>
<dbReference type="SUPFAM" id="SSF55909">
    <property type="entry name" value="Pentein"/>
    <property type="match status" value="1"/>
</dbReference>
<feature type="active site" description="Proton donor" evidence="3">
    <location>
        <position position="155"/>
    </location>
</feature>
<comment type="similarity">
    <text evidence="1">Belongs to the DDAH family.</text>
</comment>
<dbReference type="OrthoDB" id="10016839at2759"/>
<accession>A0A9X0CU07</accession>
<dbReference type="GO" id="GO:0045429">
    <property type="term" value="P:positive regulation of nitric oxide biosynthetic process"/>
    <property type="evidence" value="ECO:0007669"/>
    <property type="project" value="TreeGrafter"/>
</dbReference>
<dbReference type="Gene3D" id="3.75.10.10">
    <property type="entry name" value="L-arginine/glycine Amidinotransferase, Chain A"/>
    <property type="match status" value="2"/>
</dbReference>
<name>A0A9X0CU07_9CNID</name>
<dbReference type="InterPro" id="IPR033199">
    <property type="entry name" value="DDAH-like"/>
</dbReference>
<dbReference type="EMBL" id="MU826831">
    <property type="protein sequence ID" value="KAJ7373409.1"/>
    <property type="molecule type" value="Genomic_DNA"/>
</dbReference>
<dbReference type="GO" id="GO:0016403">
    <property type="term" value="F:dimethylargininase activity"/>
    <property type="evidence" value="ECO:0007669"/>
    <property type="project" value="UniProtKB-EC"/>
</dbReference>
<feature type="active site" description="Nucleophile" evidence="3">
    <location>
        <position position="250"/>
    </location>
</feature>
<evidence type="ECO:0000256" key="2">
    <source>
        <dbReference type="ARBA" id="ARBA00022801"/>
    </source>
</evidence>
<dbReference type="Pfam" id="PF19420">
    <property type="entry name" value="DDAH_eukar"/>
    <property type="match status" value="1"/>
</dbReference>
<dbReference type="GO" id="GO:0016597">
    <property type="term" value="F:amino acid binding"/>
    <property type="evidence" value="ECO:0007669"/>
    <property type="project" value="TreeGrafter"/>
</dbReference>
<dbReference type="GO" id="GO:0000052">
    <property type="term" value="P:citrulline metabolic process"/>
    <property type="evidence" value="ECO:0007669"/>
    <property type="project" value="TreeGrafter"/>
</dbReference>
<comment type="caution">
    <text evidence="4">The sequence shown here is derived from an EMBL/GenBank/DDBJ whole genome shotgun (WGS) entry which is preliminary data.</text>
</comment>
<keyword evidence="5" id="KW-1185">Reference proteome</keyword>
<dbReference type="PANTHER" id="PTHR12737">
    <property type="entry name" value="DIMETHYLARGININE DIMETHYLAMINOHYDROLASE"/>
    <property type="match status" value="1"/>
</dbReference>
<sequence>MSGKESKFQYTKAIVCGVPHSLPAAAQRQNHPSEPVDFNKAVRQHCEYVRALKNIGLEVTELPADEQYPDCVFVEDVGVVCDGVALVARLGHPTRRGESTRMKTTLQKLGLVQVVEMNQPALLDGGDDESSRIEQFSRNIPQLPCDGISVTEHLHLKSMMTMASDDIIVVGGSDEAQNAWLEVEKKAKFQYKKLMVPDDTAANCMFVNGTLIHLATAEIPNSVEVFNQIPGQKMELENSELSKVDGCLTCLSILLM</sequence>
<dbReference type="GO" id="GO:0006525">
    <property type="term" value="P:arginine metabolic process"/>
    <property type="evidence" value="ECO:0007669"/>
    <property type="project" value="TreeGrafter"/>
</dbReference>
<proteinExistence type="inferred from homology"/>
<evidence type="ECO:0000313" key="4">
    <source>
        <dbReference type="EMBL" id="KAJ7373409.1"/>
    </source>
</evidence>